<dbReference type="Pfam" id="PF24584">
    <property type="entry name" value="Ig_CYK3_C"/>
    <property type="match status" value="2"/>
</dbReference>
<proteinExistence type="inferred from homology"/>
<feature type="compositionally biased region" description="Polar residues" evidence="8">
    <location>
        <begin position="440"/>
        <end position="451"/>
    </location>
</feature>
<evidence type="ECO:0000259" key="9">
    <source>
        <dbReference type="SMART" id="SM00460"/>
    </source>
</evidence>
<sequence length="1642" mass="183135">MGLSGGVDWVQVRRDVNRSNSLSTIELTERRERCQMMDHPALNPVDELYEGVEGDEGADGEPVQEPTNYQGINLSQVDKNSRFISGLPPAITATQLATTYVCRPYRSDVQRLRAIFTWVSEKICWEEDFEGEIDTTRVIQAKRACAEEYAVLVMEMCSAIGIHCEIVRGYLKSPGEVSEINIMPRPNHWWNAVLVDNEWRMIDCCLASPSYPRRGLYSNANNIADPWWFLTRPLEICWTHIPEHHSQQHIVPPVAHETLLNLPCACAPFFRNGFEMVDYNTALTRIEDLEMVHIKFSVPCDVEIAAEVEVRGYSRDSDGDVFESGDIVKKRALAQAEWFNGIKRYTVKALLPGDEGQGTLKIYAGKRGLMHSIKDIPHPLAFALPIVHTGENPPYEFVTRHPTPHAQRHDIYVVQPQCQRLALNNTFVFAIRQHPSSLGGSALTPSSNPGGTSPIPFARPSSALSMNASSVSGSTPSSATGTVAGKKPAKLAIQTPGGKILRLMRKEDRKGIHVGGRSLSGSETASDGGTWETIIKCSEKGVWRGLVLADRTARCASEDNNNHTKVKLSKEVLLVPSNNPSRYKTVREWETHRRTKTDHEAQSRWSAHRDETTDRMLKSIPKAEYSELGDVMSYRPFHGHGQGQSQQGSQQPLPVPGMNPPSSYMPGGYQQYTNPQQQQFYSMPQQQGRQQQQQPYLQQQQMAQFGGMQTGFQGYDTAGQAYGGHQMQPAAAQYTPPANIWQQQQSTGGQNMMYQQQYQPSHHHQQQQQHIYQQHVASPQQHVQPRRQSGHVPSPQQRPSSIPQNQGYPLPQAQQQRSQHQQYSQQHTSQQQYQQQHAHYQQQPQVTAPRPSPQPAPKQVASPARPQARQIKQNQQPRQDASKQQQETIRQPAQKPTIIDVDEPASETVAQQEPEQMVYVNLQDIQKLPLLPPVTMDQTQGGPTSHTGKTTNWDAQYESGTVKPMDIMLSSPQTQPLPPPQPKVQASHHQPAQAQPQMATPRAKPSPLSSVVNSPAINAHSPSITKKSPASTPKSRPLDTVHLMVAVAEECFDKARGSVHDVAMSLNATRIDEYQKLISTGLACLEACLQSNRLSPRQEAKMRLRYATVVLEETENPMEAETAVTKGISLCEKNGLADLKYCMDYIRLKLLFQRNHKAALNAADRQIADCETYKHIQWVYAFRLLKASFYMELGQTADASALENIRSIQVTASSRGDDALSVFAFILEGLALLKASKDGNIEKVQACIAQVAKYQCEPTIHIMQLDILTLLLDLVCTINHSGLDLMLDKLKMLQDRMDACTDWHSVKSDFLIPVQKQPATGHTISSDTAGIIRSGEGVPEDFLVMSFMTKVELNSLIFTLTGLVNMHKSSAHGRQTADFLNEGVRALETYMGRPSRYKMPLRSVSGGWKLTATSPSYLAYTQLVTVNGTWASCVCWLFTYRECLTKAQGNVDAAMNTFQKPDFDLNQRGTGVKAAHRELAMLAGLNRLWIMQHPSYRNDRATLDLIEELRPLCLNHHNVDLRTAWHNVMAAISTDPPQQLNQQKQHIQSAMAGSKSTKNVLGAAVTLAIMRSRLFENVVGDQALKSALAAAKQAHRSGNVLWQSVADGMLAHSYEVQGKEEEAAQEWARATREAQEAFAGSF</sequence>
<evidence type="ECO:0000256" key="6">
    <source>
        <dbReference type="ARBA" id="ARBA00023242"/>
    </source>
</evidence>
<dbReference type="OrthoDB" id="6129702at2759"/>
<dbReference type="Pfam" id="PF10345">
    <property type="entry name" value="Cohesin_load"/>
    <property type="match status" value="1"/>
</dbReference>
<keyword evidence="6" id="KW-0539">Nucleus</keyword>
<evidence type="ECO:0000256" key="2">
    <source>
        <dbReference type="ARBA" id="ARBA00008585"/>
    </source>
</evidence>
<feature type="region of interest" description="Disordered" evidence="8">
    <location>
        <begin position="756"/>
        <end position="900"/>
    </location>
</feature>
<feature type="region of interest" description="Disordered" evidence="8">
    <location>
        <begin position="591"/>
        <end position="617"/>
    </location>
</feature>
<feature type="compositionally biased region" description="Polar residues" evidence="8">
    <location>
        <begin position="1007"/>
        <end position="1034"/>
    </location>
</feature>
<feature type="compositionally biased region" description="Low complexity" evidence="8">
    <location>
        <begin position="461"/>
        <end position="485"/>
    </location>
</feature>
<evidence type="ECO:0000256" key="3">
    <source>
        <dbReference type="ARBA" id="ARBA00022618"/>
    </source>
</evidence>
<dbReference type="GO" id="GO:0005634">
    <property type="term" value="C:nucleus"/>
    <property type="evidence" value="ECO:0007669"/>
    <property type="project" value="UniProtKB-SubCell"/>
</dbReference>
<gene>
    <name evidence="10" type="ORF">FOXB_09129</name>
</gene>
<protein>
    <recommendedName>
        <fullName evidence="9">Transglutaminase-like domain-containing protein</fullName>
    </recommendedName>
</protein>
<feature type="compositionally biased region" description="Low complexity" evidence="8">
    <location>
        <begin position="985"/>
        <end position="1003"/>
    </location>
</feature>
<dbReference type="GO" id="GO:0140278">
    <property type="term" value="P:mitotic division septum assembly"/>
    <property type="evidence" value="ECO:0007669"/>
    <property type="project" value="TreeGrafter"/>
</dbReference>
<feature type="compositionally biased region" description="Low complexity" evidence="8">
    <location>
        <begin position="756"/>
        <end position="775"/>
    </location>
</feature>
<keyword evidence="7" id="KW-0131">Cell cycle</keyword>
<dbReference type="GO" id="GO:0110085">
    <property type="term" value="C:mitotic actomyosin contractile ring"/>
    <property type="evidence" value="ECO:0007669"/>
    <property type="project" value="TreeGrafter"/>
</dbReference>
<evidence type="ECO:0000256" key="7">
    <source>
        <dbReference type="ARBA" id="ARBA00023306"/>
    </source>
</evidence>
<dbReference type="InterPro" id="IPR052557">
    <property type="entry name" value="CAP/Cytokinesis_protein"/>
</dbReference>
<feature type="domain" description="Transglutaminase-like" evidence="9">
    <location>
        <begin position="138"/>
        <end position="206"/>
    </location>
</feature>
<keyword evidence="4" id="KW-0498">Mitosis</keyword>
<evidence type="ECO:0000256" key="8">
    <source>
        <dbReference type="SAM" id="MobiDB-lite"/>
    </source>
</evidence>
<keyword evidence="5" id="KW-0159">Chromosome partition</keyword>
<dbReference type="EMBL" id="AFQF01002542">
    <property type="protein sequence ID" value="EGU80332.1"/>
    <property type="molecule type" value="Genomic_DNA"/>
</dbReference>
<dbReference type="InterPro" id="IPR019440">
    <property type="entry name" value="MAU2"/>
</dbReference>
<feature type="region of interest" description="Disordered" evidence="8">
    <location>
        <begin position="440"/>
        <end position="486"/>
    </location>
</feature>
<feature type="compositionally biased region" description="Polar residues" evidence="8">
    <location>
        <begin position="870"/>
        <end position="891"/>
    </location>
</feature>
<keyword evidence="3" id="KW-0132">Cell division</keyword>
<comment type="caution">
    <text evidence="10">The sequence shown here is derived from an EMBL/GenBank/DDBJ whole genome shotgun (WGS) entry which is preliminary data.</text>
</comment>
<name>F9FRU8_FUSOF</name>
<dbReference type="InterPro" id="IPR002931">
    <property type="entry name" value="Transglutaminase-like"/>
</dbReference>
<reference evidence="10" key="1">
    <citation type="journal article" date="2012" name="Mol. Plant Microbe Interact.">
        <title>A highly conserved effector in Fusarium oxysporum is required for full virulence on Arabidopsis.</title>
        <authorList>
            <person name="Thatcher L.F."/>
            <person name="Gardiner D.M."/>
            <person name="Kazan K."/>
            <person name="Manners J."/>
        </authorList>
    </citation>
    <scope>NUCLEOTIDE SEQUENCE [LARGE SCALE GENOMIC DNA]</scope>
    <source>
        <strain evidence="10">Fo5176</strain>
    </source>
</reference>
<evidence type="ECO:0000256" key="5">
    <source>
        <dbReference type="ARBA" id="ARBA00022829"/>
    </source>
</evidence>
<comment type="similarity">
    <text evidence="2">Belongs to the SCC4/mau-2 family.</text>
</comment>
<dbReference type="InterPro" id="IPR038765">
    <property type="entry name" value="Papain-like_cys_pep_sf"/>
</dbReference>
<dbReference type="SMART" id="SM00460">
    <property type="entry name" value="TGc"/>
    <property type="match status" value="1"/>
</dbReference>
<evidence type="ECO:0000256" key="1">
    <source>
        <dbReference type="ARBA" id="ARBA00004123"/>
    </source>
</evidence>
<dbReference type="STRING" id="660025.F9FRU8"/>
<dbReference type="InterPro" id="IPR056409">
    <property type="entry name" value="Ig_CYK3_C"/>
</dbReference>
<dbReference type="Pfam" id="PF01841">
    <property type="entry name" value="Transglut_core"/>
    <property type="match status" value="1"/>
</dbReference>
<dbReference type="PaxDb" id="5507-FOXG_01560P0"/>
<evidence type="ECO:0000313" key="10">
    <source>
        <dbReference type="EMBL" id="EGU80332.1"/>
    </source>
</evidence>
<dbReference type="PANTHER" id="PTHR46333:SF2">
    <property type="entry name" value="CYTOKINESIS PROTEIN 3"/>
    <property type="match status" value="1"/>
</dbReference>
<comment type="subcellular location">
    <subcellularLocation>
        <location evidence="1">Nucleus</location>
    </subcellularLocation>
</comment>
<accession>F9FRU8</accession>
<evidence type="ECO:0000256" key="4">
    <source>
        <dbReference type="ARBA" id="ARBA00022776"/>
    </source>
</evidence>
<dbReference type="GO" id="GO:0007064">
    <property type="term" value="P:mitotic sister chromatid cohesion"/>
    <property type="evidence" value="ECO:0007669"/>
    <property type="project" value="InterPro"/>
</dbReference>
<dbReference type="GO" id="GO:0007059">
    <property type="term" value="P:chromosome segregation"/>
    <property type="evidence" value="ECO:0007669"/>
    <property type="project" value="UniProtKB-KW"/>
</dbReference>
<dbReference type="SUPFAM" id="SSF54001">
    <property type="entry name" value="Cysteine proteinases"/>
    <property type="match status" value="1"/>
</dbReference>
<dbReference type="PANTHER" id="PTHR46333">
    <property type="entry name" value="CYTOKINESIS PROTEIN 3"/>
    <property type="match status" value="1"/>
</dbReference>
<feature type="compositionally biased region" description="Low complexity" evidence="8">
    <location>
        <begin position="793"/>
        <end position="845"/>
    </location>
</feature>
<feature type="region of interest" description="Disordered" evidence="8">
    <location>
        <begin position="967"/>
        <end position="1036"/>
    </location>
</feature>
<dbReference type="Gene3D" id="3.10.620.30">
    <property type="match status" value="1"/>
</dbReference>
<feature type="region of interest" description="Disordered" evidence="8">
    <location>
        <begin position="681"/>
        <end position="700"/>
    </location>
</feature>
<feature type="region of interest" description="Disordered" evidence="8">
    <location>
        <begin position="633"/>
        <end position="672"/>
    </location>
</feature>
<organism evidence="10">
    <name type="scientific">Fusarium oxysporum (strain Fo5176)</name>
    <name type="common">Fusarium vascular wilt</name>
    <dbReference type="NCBI Taxonomy" id="660025"/>
    <lineage>
        <taxon>Eukaryota</taxon>
        <taxon>Fungi</taxon>
        <taxon>Dikarya</taxon>
        <taxon>Ascomycota</taxon>
        <taxon>Pezizomycotina</taxon>
        <taxon>Sordariomycetes</taxon>
        <taxon>Hypocreomycetidae</taxon>
        <taxon>Hypocreales</taxon>
        <taxon>Nectriaceae</taxon>
        <taxon>Fusarium</taxon>
        <taxon>Fusarium oxysporum species complex</taxon>
    </lineage>
</organism>